<feature type="compositionally biased region" description="Acidic residues" evidence="1">
    <location>
        <begin position="33"/>
        <end position="45"/>
    </location>
</feature>
<name>A0A444Z696_ARAHY</name>
<dbReference type="Proteomes" id="UP000289738">
    <property type="component" value="Chromosome B05"/>
</dbReference>
<evidence type="ECO:0000313" key="2">
    <source>
        <dbReference type="EMBL" id="RYR09699.1"/>
    </source>
</evidence>
<gene>
    <name evidence="2" type="ORF">Ahy_B05g078079</name>
</gene>
<sequence length="135" mass="15747">MEFFFENVVAIDVGVWTPSQDINDNYNDRDNDKDNDDEKEGLENELNDKSTPPNIMRQKRRKIERGDKRLGVSQFLTQLECIINMFEEEKTNEIAHKNNVPSISACLVILKQLPRLEVESDIFFIATRLMTKIVK</sequence>
<organism evidence="2 3">
    <name type="scientific">Arachis hypogaea</name>
    <name type="common">Peanut</name>
    <dbReference type="NCBI Taxonomy" id="3818"/>
    <lineage>
        <taxon>Eukaryota</taxon>
        <taxon>Viridiplantae</taxon>
        <taxon>Streptophyta</taxon>
        <taxon>Embryophyta</taxon>
        <taxon>Tracheophyta</taxon>
        <taxon>Spermatophyta</taxon>
        <taxon>Magnoliopsida</taxon>
        <taxon>eudicotyledons</taxon>
        <taxon>Gunneridae</taxon>
        <taxon>Pentapetalae</taxon>
        <taxon>rosids</taxon>
        <taxon>fabids</taxon>
        <taxon>Fabales</taxon>
        <taxon>Fabaceae</taxon>
        <taxon>Papilionoideae</taxon>
        <taxon>50 kb inversion clade</taxon>
        <taxon>dalbergioids sensu lato</taxon>
        <taxon>Dalbergieae</taxon>
        <taxon>Pterocarpus clade</taxon>
        <taxon>Arachis</taxon>
    </lineage>
</organism>
<accession>A0A444Z696</accession>
<comment type="caution">
    <text evidence="2">The sequence shown here is derived from an EMBL/GenBank/DDBJ whole genome shotgun (WGS) entry which is preliminary data.</text>
</comment>
<dbReference type="AlphaFoldDB" id="A0A444Z696"/>
<dbReference type="EMBL" id="SDMP01000015">
    <property type="protein sequence ID" value="RYR09699.1"/>
    <property type="molecule type" value="Genomic_DNA"/>
</dbReference>
<proteinExistence type="predicted"/>
<evidence type="ECO:0000256" key="1">
    <source>
        <dbReference type="SAM" id="MobiDB-lite"/>
    </source>
</evidence>
<protein>
    <submittedName>
        <fullName evidence="2">Uncharacterized protein</fullName>
    </submittedName>
</protein>
<reference evidence="2 3" key="1">
    <citation type="submission" date="2019-01" db="EMBL/GenBank/DDBJ databases">
        <title>Sequencing of cultivated peanut Arachis hypogaea provides insights into genome evolution and oil improvement.</title>
        <authorList>
            <person name="Chen X."/>
        </authorList>
    </citation>
    <scope>NUCLEOTIDE SEQUENCE [LARGE SCALE GENOMIC DNA]</scope>
    <source>
        <strain evidence="3">cv. Fuhuasheng</strain>
        <tissue evidence="2">Leaves</tissue>
    </source>
</reference>
<keyword evidence="3" id="KW-1185">Reference proteome</keyword>
<feature type="region of interest" description="Disordered" evidence="1">
    <location>
        <begin position="21"/>
        <end position="62"/>
    </location>
</feature>
<evidence type="ECO:0000313" key="3">
    <source>
        <dbReference type="Proteomes" id="UP000289738"/>
    </source>
</evidence>